<evidence type="ECO:0000256" key="1">
    <source>
        <dbReference type="ARBA" id="ARBA00009677"/>
    </source>
</evidence>
<gene>
    <name evidence="4" type="ORF">BPA30113_07126</name>
</gene>
<dbReference type="InterPro" id="IPR006299">
    <property type="entry name" value="FlgC"/>
</dbReference>
<keyword evidence="4" id="KW-0966">Cell projection</keyword>
<dbReference type="Pfam" id="PF06429">
    <property type="entry name" value="Flg_bbr_C"/>
    <property type="match status" value="1"/>
</dbReference>
<reference evidence="4 5" key="1">
    <citation type="submission" date="2019-09" db="EMBL/GenBank/DDBJ databases">
        <authorList>
            <person name="Depoorter E."/>
        </authorList>
    </citation>
    <scope>NUCLEOTIDE SEQUENCE [LARGE SCALE GENOMIC DNA]</scope>
    <source>
        <strain evidence="4">LMG 30113</strain>
    </source>
</reference>
<evidence type="ECO:0000259" key="3">
    <source>
        <dbReference type="Pfam" id="PF06429"/>
    </source>
</evidence>
<feature type="domain" description="Flagellar basal-body/hook protein C-terminal" evidence="3">
    <location>
        <begin position="109"/>
        <end position="145"/>
    </location>
</feature>
<evidence type="ECO:0000313" key="4">
    <source>
        <dbReference type="EMBL" id="VWC43763.1"/>
    </source>
</evidence>
<proteinExistence type="inferred from homology"/>
<comment type="subcellular location">
    <subcellularLocation>
        <location evidence="2">Bacterial flagellum basal body</location>
    </subcellularLocation>
</comment>
<dbReference type="InterPro" id="IPR010930">
    <property type="entry name" value="Flg_bb/hook_C_dom"/>
</dbReference>
<dbReference type="RefSeq" id="WP_031398194.1">
    <property type="nucleotide sequence ID" value="NZ_CABVQD010000046.1"/>
</dbReference>
<dbReference type="NCBIfam" id="TIGR01395">
    <property type="entry name" value="FlgC"/>
    <property type="match status" value="1"/>
</dbReference>
<protein>
    <recommendedName>
        <fullName evidence="2">Flagellar basal-body rod protein FlgC</fullName>
    </recommendedName>
</protein>
<dbReference type="GO" id="GO:0071973">
    <property type="term" value="P:bacterial-type flagellum-dependent cell motility"/>
    <property type="evidence" value="ECO:0007669"/>
    <property type="project" value="UniProtKB-UniRule"/>
</dbReference>
<dbReference type="AlphaFoldDB" id="A0A6J5E423"/>
<evidence type="ECO:0000313" key="5">
    <source>
        <dbReference type="Proteomes" id="UP000494330"/>
    </source>
</evidence>
<comment type="similarity">
    <text evidence="1">Belongs to the flagella basal body rod proteins family.</text>
</comment>
<organism evidence="4 5">
    <name type="scientific">Burkholderia paludis</name>
    <dbReference type="NCBI Taxonomy" id="1506587"/>
    <lineage>
        <taxon>Bacteria</taxon>
        <taxon>Pseudomonadati</taxon>
        <taxon>Pseudomonadota</taxon>
        <taxon>Betaproteobacteria</taxon>
        <taxon>Burkholderiales</taxon>
        <taxon>Burkholderiaceae</taxon>
        <taxon>Burkholderia</taxon>
        <taxon>Burkholderia cepacia complex</taxon>
    </lineage>
</organism>
<dbReference type="EMBL" id="CABVQD010000046">
    <property type="protein sequence ID" value="VWC43763.1"/>
    <property type="molecule type" value="Genomic_DNA"/>
</dbReference>
<keyword evidence="4" id="KW-0969">Cilium</keyword>
<keyword evidence="5" id="KW-1185">Reference proteome</keyword>
<dbReference type="Proteomes" id="UP000494330">
    <property type="component" value="Unassembled WGS sequence"/>
</dbReference>
<dbReference type="GO" id="GO:0030694">
    <property type="term" value="C:bacterial-type flagellum basal body, rod"/>
    <property type="evidence" value="ECO:0007669"/>
    <property type="project" value="UniProtKB-UniRule"/>
</dbReference>
<accession>A0A6J5E423</accession>
<keyword evidence="2" id="KW-0975">Bacterial flagellum</keyword>
<name>A0A6J5E423_9BURK</name>
<keyword evidence="4" id="KW-0282">Flagellum</keyword>
<sequence>MDYQQVFAISSAGMTVERTRVDVAALNLANANTMQGSGGVRYQPLRVVATSVPASYATGTFGARFDAEMARAQINGTSTFSMPTAVVVPGESSPRRVYEPDNPFADDKGFIEYPGVNPAQEMVGMMGAMRAYEANVAAMNMEKTLVLRTLDIGGAQS</sequence>
<comment type="subunit">
    <text evidence="2">The basal body constitutes a major portion of the flagellar organelle and consists of four rings (L,P,S, and M) mounted on a central rod. The rod consists of about 26 subunits of FlgG in the distal portion, and FlgB, FlgC and FlgF are thought to build up the proximal portion of the rod with about 6 subunits each.</text>
</comment>
<evidence type="ECO:0000256" key="2">
    <source>
        <dbReference type="RuleBase" id="RU362062"/>
    </source>
</evidence>